<organism evidence="5 6">
    <name type="scientific">Fervidicola ferrireducens</name>
    <dbReference type="NCBI Taxonomy" id="520764"/>
    <lineage>
        <taxon>Bacteria</taxon>
        <taxon>Bacillati</taxon>
        <taxon>Bacillota</taxon>
        <taxon>Clostridia</taxon>
        <taxon>Thermosediminibacterales</taxon>
        <taxon>Thermosediminibacteraceae</taxon>
        <taxon>Fervidicola</taxon>
    </lineage>
</organism>
<dbReference type="EMBL" id="LOED01000032">
    <property type="protein sequence ID" value="KXG75163.1"/>
    <property type="molecule type" value="Genomic_DNA"/>
</dbReference>
<dbReference type="SUPFAM" id="SSF50182">
    <property type="entry name" value="Sm-like ribonucleoproteins"/>
    <property type="match status" value="1"/>
</dbReference>
<protein>
    <recommendedName>
        <fullName evidence="3">RNA-binding protein Hfq</fullName>
    </recommendedName>
</protein>
<proteinExistence type="inferred from homology"/>
<comment type="similarity">
    <text evidence="3">Belongs to the Hfq family.</text>
</comment>
<dbReference type="FunCoup" id="A0A140L3N8">
    <property type="interactions" value="97"/>
</dbReference>
<dbReference type="GO" id="GO:0045974">
    <property type="term" value="P:regulation of translation, ncRNA-mediated"/>
    <property type="evidence" value="ECO:0007669"/>
    <property type="project" value="TreeGrafter"/>
</dbReference>
<dbReference type="GO" id="GO:0005829">
    <property type="term" value="C:cytosol"/>
    <property type="evidence" value="ECO:0007669"/>
    <property type="project" value="TreeGrafter"/>
</dbReference>
<dbReference type="STRING" id="520764.AN618_20340"/>
<dbReference type="CDD" id="cd01716">
    <property type="entry name" value="Hfq"/>
    <property type="match status" value="1"/>
</dbReference>
<gene>
    <name evidence="3 5" type="primary">hfq</name>
    <name evidence="5" type="ORF">AN618_20340</name>
</gene>
<dbReference type="Proteomes" id="UP000070427">
    <property type="component" value="Unassembled WGS sequence"/>
</dbReference>
<keyword evidence="1 3" id="KW-0694">RNA-binding</keyword>
<dbReference type="InterPro" id="IPR010920">
    <property type="entry name" value="LSM_dom_sf"/>
</dbReference>
<dbReference type="PANTHER" id="PTHR34772:SF1">
    <property type="entry name" value="RNA-BINDING PROTEIN HFQ"/>
    <property type="match status" value="1"/>
</dbReference>
<dbReference type="Gene3D" id="2.30.30.100">
    <property type="match status" value="1"/>
</dbReference>
<dbReference type="GO" id="GO:0006355">
    <property type="term" value="P:regulation of DNA-templated transcription"/>
    <property type="evidence" value="ECO:0007669"/>
    <property type="project" value="InterPro"/>
</dbReference>
<keyword evidence="6" id="KW-1185">Reference proteome</keyword>
<accession>A0A140L3N8</accession>
<sequence length="85" mass="9573">MTKTQINIQDGFLNQIRKENTPVTIYLINGFQMKGYVRGFDNFTVVLDSDGKQLLIYKHAVSTIAPQKPVNLTGPSAEKKTEETQ</sequence>
<dbReference type="Pfam" id="PF17209">
    <property type="entry name" value="Hfq"/>
    <property type="match status" value="1"/>
</dbReference>
<evidence type="ECO:0000313" key="5">
    <source>
        <dbReference type="EMBL" id="KXG75163.1"/>
    </source>
</evidence>
<dbReference type="PANTHER" id="PTHR34772">
    <property type="entry name" value="RNA-BINDING PROTEIN HFQ"/>
    <property type="match status" value="1"/>
</dbReference>
<evidence type="ECO:0000256" key="2">
    <source>
        <dbReference type="ARBA" id="ARBA00023016"/>
    </source>
</evidence>
<evidence type="ECO:0000259" key="4">
    <source>
        <dbReference type="PROSITE" id="PS52002"/>
    </source>
</evidence>
<dbReference type="InterPro" id="IPR005001">
    <property type="entry name" value="Hfq"/>
</dbReference>
<evidence type="ECO:0000256" key="3">
    <source>
        <dbReference type="HAMAP-Rule" id="MF_00436"/>
    </source>
</evidence>
<dbReference type="AlphaFoldDB" id="A0A140L3N8"/>
<keyword evidence="2 3" id="KW-0346">Stress response</keyword>
<dbReference type="PATRIC" id="fig|520764.3.peg.2180"/>
<dbReference type="PROSITE" id="PS52002">
    <property type="entry name" value="SM"/>
    <property type="match status" value="1"/>
</dbReference>
<comment type="subunit">
    <text evidence="3">Homohexamer.</text>
</comment>
<reference evidence="5 6" key="1">
    <citation type="submission" date="2015-12" db="EMBL/GenBank/DDBJ databases">
        <title>Draft genome sequnece of Fervidicola ferrireducens strain Y170.</title>
        <authorList>
            <person name="Patel B.K."/>
        </authorList>
    </citation>
    <scope>NUCLEOTIDE SEQUENCE [LARGE SCALE GENOMIC DNA]</scope>
    <source>
        <strain evidence="5 6">Y170</strain>
    </source>
</reference>
<dbReference type="FunFam" id="2.30.30.100:FF:000012">
    <property type="entry name" value="RNA-binding protein Hfq"/>
    <property type="match status" value="1"/>
</dbReference>
<dbReference type="NCBIfam" id="TIGR02383">
    <property type="entry name" value="Hfq"/>
    <property type="match status" value="1"/>
</dbReference>
<dbReference type="NCBIfam" id="NF001602">
    <property type="entry name" value="PRK00395.1"/>
    <property type="match status" value="1"/>
</dbReference>
<comment type="function">
    <text evidence="3">RNA chaperone that binds small regulatory RNA (sRNAs) and mRNAs to facilitate mRNA translational regulation in response to envelope stress, environmental stress and changes in metabolite concentrations. Also binds with high specificity to tRNAs.</text>
</comment>
<dbReference type="InParanoid" id="A0A140L3N8"/>
<dbReference type="HAMAP" id="MF_00436">
    <property type="entry name" value="Hfq"/>
    <property type="match status" value="1"/>
</dbReference>
<feature type="domain" description="Sm" evidence="4">
    <location>
        <begin position="10"/>
        <end position="70"/>
    </location>
</feature>
<dbReference type="GO" id="GO:0043487">
    <property type="term" value="P:regulation of RNA stability"/>
    <property type="evidence" value="ECO:0007669"/>
    <property type="project" value="TreeGrafter"/>
</dbReference>
<name>A0A140L3N8_9FIRM</name>
<dbReference type="OrthoDB" id="9799751at2"/>
<dbReference type="RefSeq" id="WP_066354598.1">
    <property type="nucleotide sequence ID" value="NZ_LOED01000032.1"/>
</dbReference>
<evidence type="ECO:0000313" key="6">
    <source>
        <dbReference type="Proteomes" id="UP000070427"/>
    </source>
</evidence>
<dbReference type="InterPro" id="IPR047575">
    <property type="entry name" value="Sm"/>
</dbReference>
<comment type="caution">
    <text evidence="5">The sequence shown here is derived from an EMBL/GenBank/DDBJ whole genome shotgun (WGS) entry which is preliminary data.</text>
</comment>
<dbReference type="GO" id="GO:0003723">
    <property type="term" value="F:RNA binding"/>
    <property type="evidence" value="ECO:0007669"/>
    <property type="project" value="UniProtKB-UniRule"/>
</dbReference>
<evidence type="ECO:0000256" key="1">
    <source>
        <dbReference type="ARBA" id="ARBA00022884"/>
    </source>
</evidence>